<dbReference type="Pfam" id="PF22910">
    <property type="entry name" value="EDR4-like_1st"/>
    <property type="match status" value="1"/>
</dbReference>
<feature type="compositionally biased region" description="Low complexity" evidence="1">
    <location>
        <begin position="257"/>
        <end position="266"/>
    </location>
</feature>
<organism evidence="4">
    <name type="scientific">Anthurium amnicola</name>
    <dbReference type="NCBI Taxonomy" id="1678845"/>
    <lineage>
        <taxon>Eukaryota</taxon>
        <taxon>Viridiplantae</taxon>
        <taxon>Streptophyta</taxon>
        <taxon>Embryophyta</taxon>
        <taxon>Tracheophyta</taxon>
        <taxon>Spermatophyta</taxon>
        <taxon>Magnoliopsida</taxon>
        <taxon>Liliopsida</taxon>
        <taxon>Araceae</taxon>
        <taxon>Pothoideae</taxon>
        <taxon>Potheae</taxon>
        <taxon>Anthurium</taxon>
    </lineage>
</organism>
<feature type="region of interest" description="Disordered" evidence="1">
    <location>
        <begin position="43"/>
        <end position="76"/>
    </location>
</feature>
<feature type="compositionally biased region" description="Polar residues" evidence="1">
    <location>
        <begin position="48"/>
        <end position="76"/>
    </location>
</feature>
<dbReference type="PANTHER" id="PTHR31105">
    <property type="entry name" value="EXTRA-LARGE G-PROTEIN-LIKE"/>
    <property type="match status" value="1"/>
</dbReference>
<dbReference type="InterPro" id="IPR055126">
    <property type="entry name" value="EDR4-like_N"/>
</dbReference>
<feature type="domain" description="Enhanced disease resistance 4-like N-terminal" evidence="3">
    <location>
        <begin position="7"/>
        <end position="39"/>
    </location>
</feature>
<evidence type="ECO:0000256" key="1">
    <source>
        <dbReference type="SAM" id="MobiDB-lite"/>
    </source>
</evidence>
<feature type="domain" description="Probable zinc-ribbon" evidence="2">
    <location>
        <begin position="509"/>
        <end position="550"/>
    </location>
</feature>
<dbReference type="Pfam" id="PF11331">
    <property type="entry name" value="Zn_ribbon_12"/>
    <property type="match status" value="1"/>
</dbReference>
<protein>
    <submittedName>
        <fullName evidence="4">Uncharacterized protein At5g05190</fullName>
    </submittedName>
</protein>
<dbReference type="InterPro" id="IPR040244">
    <property type="entry name" value="EDR4-like"/>
</dbReference>
<proteinExistence type="predicted"/>
<gene>
    <name evidence="4" type="primary">Y-1_1</name>
    <name evidence="4" type="ORF">g.98289</name>
</gene>
<feature type="compositionally biased region" description="Basic and acidic residues" evidence="1">
    <location>
        <begin position="110"/>
        <end position="129"/>
    </location>
</feature>
<dbReference type="AlphaFoldDB" id="A0A1D1YZ17"/>
<feature type="region of interest" description="Disordered" evidence="1">
    <location>
        <begin position="106"/>
        <end position="146"/>
    </location>
</feature>
<evidence type="ECO:0000259" key="2">
    <source>
        <dbReference type="Pfam" id="PF11331"/>
    </source>
</evidence>
<dbReference type="InterPro" id="IPR021480">
    <property type="entry name" value="Zinc_ribbon_12"/>
</dbReference>
<accession>A0A1D1YZ17</accession>
<dbReference type="GO" id="GO:1900150">
    <property type="term" value="P:regulation of defense response to fungus"/>
    <property type="evidence" value="ECO:0007669"/>
    <property type="project" value="InterPro"/>
</dbReference>
<reference evidence="4" key="1">
    <citation type="submission" date="2015-07" db="EMBL/GenBank/DDBJ databases">
        <title>Transcriptome Assembly of Anthurium amnicola.</title>
        <authorList>
            <person name="Suzuki J."/>
        </authorList>
    </citation>
    <scope>NUCLEOTIDE SEQUENCE</scope>
</reference>
<feature type="compositionally biased region" description="Low complexity" evidence="1">
    <location>
        <begin position="329"/>
        <end position="340"/>
    </location>
</feature>
<feature type="compositionally biased region" description="Polar residues" evidence="1">
    <location>
        <begin position="288"/>
        <end position="311"/>
    </location>
</feature>
<dbReference type="PANTHER" id="PTHR31105:SF38">
    <property type="entry name" value="PROTEIN ENHANCED DISEASE RESISTANCE 4"/>
    <property type="match status" value="1"/>
</dbReference>
<feature type="region of interest" description="Disordered" evidence="1">
    <location>
        <begin position="257"/>
        <end position="344"/>
    </location>
</feature>
<evidence type="ECO:0000313" key="4">
    <source>
        <dbReference type="EMBL" id="JAT59885.1"/>
    </source>
</evidence>
<sequence>MGSEVRKLRFVRCPRCRRLLVEVSGVPVYKCGGCGVVLQEKSRHPNNGDGTSQMPNNLPENKSETSSDVPTLNEQTDPYHTDAEIVEMGRGKDLMPVLCDHPPCSISENSSHEGESSCSKEEDPSECKENGNMGVGSASGSQDFTGQSAVMGEDTISVASAQKGNVVENGEDFHSNQQLEGSWKLRQHGSANSSSSCKMGESTQSAVSEAEMVDKIGRVATPTARSSHAYRSSISSCDEISGKREMYRLRSRRTVRNRNYSVSNSTQGEDEEEQKGERGDSGALGISGSKQRLASSYVSHTPSLQDPSQDCENLCSDQEGLENDHRPRSVSTDSSSGDFSWNASNGIRSNTLGNLRKDLVAPPTKGDVLRDILTRHYAGLRRGDQRFAAAGASHEQLPTPFCNSNIPQWRSRAFGQTSSAQYPSHTSGIPFSGVSSSSSYSPHIAEGWNIPEQLPSSICCRACGSQPCYHPSSAVGSRCCSETSHHDTGKLPCKERRQRPRSHCRPVSGGAPFVICNSCLEVLQLPVDFLLSVARRHKLRCGGCSQVLIFLYHGGHIVPQSSAQLDTLPTEVNNAMNHGSKHEQSVNHSHDSLQGDPVSYCEEYGPPVSKSYSTDGEPAPFIMRSPLQQESRSHGKQALDLPLHRLMGYASARDVMFVPSDEEEGYDSIDVSRYHRTSDDVDLEEGDGGIEMGSPHQVHSAVEYSPDSAGTGELNHRLDNMKLRVRGNGRTLRDPW</sequence>
<evidence type="ECO:0000259" key="3">
    <source>
        <dbReference type="Pfam" id="PF22910"/>
    </source>
</evidence>
<dbReference type="EMBL" id="GDJX01008051">
    <property type="protein sequence ID" value="JAT59885.1"/>
    <property type="molecule type" value="Transcribed_RNA"/>
</dbReference>
<name>A0A1D1YZ17_9ARAE</name>